<evidence type="ECO:0000259" key="2">
    <source>
        <dbReference type="PROSITE" id="PS51462"/>
    </source>
</evidence>
<dbReference type="Gene3D" id="3.90.79.10">
    <property type="entry name" value="Nucleoside Triphosphate Pyrophosphohydrolase"/>
    <property type="match status" value="1"/>
</dbReference>
<dbReference type="STRING" id="1109443.G4T5C7"/>
<protein>
    <submittedName>
        <fullName evidence="3">Related to YSA1-sugar-nucleotide hydrolase</fullName>
    </submittedName>
</protein>
<dbReference type="OMA" id="RTWEMIA"/>
<dbReference type="HOGENOM" id="CLU_062658_0_0_1"/>
<sequence>MQRASVQSTSPLSTEDSRWLTLNLVAWTDEEGKSRTWEMIARKTKSKTGVDAVFMLALLRLPETSDGKVVPWTILVEQFRPPIGTYVVEFPAGLVDEEDKSAEDAAIRELYEETGFKASKVLKTSSALASSPAMSSSRTKLVSLQVDLTAEDVDERGNVRLPKQNLDEGEHITRRIVRLDTLKDVLDEYEQSGFIIETRLYAFAVGYSLLSEL</sequence>
<dbReference type="eggNOG" id="KOG3041">
    <property type="taxonomic scope" value="Eukaryota"/>
</dbReference>
<dbReference type="GO" id="GO:0047631">
    <property type="term" value="F:ADP-ribose diphosphatase activity"/>
    <property type="evidence" value="ECO:0007669"/>
    <property type="project" value="TreeGrafter"/>
</dbReference>
<keyword evidence="1 3" id="KW-0378">Hydrolase</keyword>
<accession>G4T5C7</accession>
<name>G4T5C7_SERID</name>
<comment type="caution">
    <text evidence="3">The sequence shown here is derived from an EMBL/GenBank/DDBJ whole genome shotgun (WGS) entry which is preliminary data.</text>
</comment>
<keyword evidence="4" id="KW-1185">Reference proteome</keyword>
<dbReference type="InParanoid" id="G4T5C7"/>
<dbReference type="InterPro" id="IPR015797">
    <property type="entry name" value="NUDIX_hydrolase-like_dom_sf"/>
</dbReference>
<dbReference type="AlphaFoldDB" id="G4T5C7"/>
<feature type="domain" description="Nudix hydrolase" evidence="2">
    <location>
        <begin position="19"/>
        <end position="200"/>
    </location>
</feature>
<dbReference type="InterPro" id="IPR000086">
    <property type="entry name" value="NUDIX_hydrolase_dom"/>
</dbReference>
<dbReference type="PROSITE" id="PS51462">
    <property type="entry name" value="NUDIX"/>
    <property type="match status" value="1"/>
</dbReference>
<evidence type="ECO:0000313" key="3">
    <source>
        <dbReference type="EMBL" id="CCA66511.1"/>
    </source>
</evidence>
<dbReference type="PANTHER" id="PTHR11839">
    <property type="entry name" value="UDP/ADP-SUGAR PYROPHOSPHATASE"/>
    <property type="match status" value="1"/>
</dbReference>
<dbReference type="FunCoup" id="G4T5C7">
    <property type="interactions" value="459"/>
</dbReference>
<proteinExistence type="predicted"/>
<reference evidence="3 4" key="1">
    <citation type="journal article" date="2011" name="PLoS Pathog.">
        <title>Endophytic Life Strategies Decoded by Genome and Transcriptome Analyses of the Mutualistic Root Symbiont Piriformospora indica.</title>
        <authorList>
            <person name="Zuccaro A."/>
            <person name="Lahrmann U."/>
            <person name="Guldener U."/>
            <person name="Langen G."/>
            <person name="Pfiffi S."/>
            <person name="Biedenkopf D."/>
            <person name="Wong P."/>
            <person name="Samans B."/>
            <person name="Grimm C."/>
            <person name="Basiewicz M."/>
            <person name="Murat C."/>
            <person name="Martin F."/>
            <person name="Kogel K.H."/>
        </authorList>
    </citation>
    <scope>NUCLEOTIDE SEQUENCE [LARGE SCALE GENOMIC DNA]</scope>
    <source>
        <strain evidence="3 4">DSM 11827</strain>
    </source>
</reference>
<evidence type="ECO:0000313" key="4">
    <source>
        <dbReference type="Proteomes" id="UP000007148"/>
    </source>
</evidence>
<dbReference type="GO" id="GO:0006753">
    <property type="term" value="P:nucleoside phosphate metabolic process"/>
    <property type="evidence" value="ECO:0007669"/>
    <property type="project" value="TreeGrafter"/>
</dbReference>
<dbReference type="SUPFAM" id="SSF55811">
    <property type="entry name" value="Nudix"/>
    <property type="match status" value="1"/>
</dbReference>
<dbReference type="OrthoDB" id="10249920at2759"/>
<gene>
    <name evidence="3" type="ORF">PIIN_00195</name>
</gene>
<dbReference type="PANTHER" id="PTHR11839:SF1">
    <property type="entry name" value="ADP-SUGAR PYROPHOSPHATASE"/>
    <property type="match status" value="1"/>
</dbReference>
<evidence type="ECO:0000256" key="1">
    <source>
        <dbReference type="ARBA" id="ARBA00022801"/>
    </source>
</evidence>
<dbReference type="GO" id="GO:0019693">
    <property type="term" value="P:ribose phosphate metabolic process"/>
    <property type="evidence" value="ECO:0007669"/>
    <property type="project" value="TreeGrafter"/>
</dbReference>
<dbReference type="GO" id="GO:0005634">
    <property type="term" value="C:nucleus"/>
    <property type="evidence" value="ECO:0007669"/>
    <property type="project" value="TreeGrafter"/>
</dbReference>
<dbReference type="CDD" id="cd18888">
    <property type="entry name" value="NUDIX_ADPRase_Nudt5"/>
    <property type="match status" value="1"/>
</dbReference>
<dbReference type="Proteomes" id="UP000007148">
    <property type="component" value="Unassembled WGS sequence"/>
</dbReference>
<dbReference type="Pfam" id="PF00293">
    <property type="entry name" value="NUDIX"/>
    <property type="match status" value="1"/>
</dbReference>
<dbReference type="EMBL" id="CAFZ01000002">
    <property type="protein sequence ID" value="CCA66511.1"/>
    <property type="molecule type" value="Genomic_DNA"/>
</dbReference>
<organism evidence="3 4">
    <name type="scientific">Serendipita indica (strain DSM 11827)</name>
    <name type="common">Root endophyte fungus</name>
    <name type="synonym">Piriformospora indica</name>
    <dbReference type="NCBI Taxonomy" id="1109443"/>
    <lineage>
        <taxon>Eukaryota</taxon>
        <taxon>Fungi</taxon>
        <taxon>Dikarya</taxon>
        <taxon>Basidiomycota</taxon>
        <taxon>Agaricomycotina</taxon>
        <taxon>Agaricomycetes</taxon>
        <taxon>Sebacinales</taxon>
        <taxon>Serendipitaceae</taxon>
        <taxon>Serendipita</taxon>
    </lineage>
</organism>